<gene>
    <name evidence="2" type="ORF">C5167_024800</name>
</gene>
<reference evidence="2 3" key="1">
    <citation type="journal article" date="2018" name="Science">
        <title>The opium poppy genome and morphinan production.</title>
        <authorList>
            <person name="Guo L."/>
            <person name="Winzer T."/>
            <person name="Yang X."/>
            <person name="Li Y."/>
            <person name="Ning Z."/>
            <person name="He Z."/>
            <person name="Teodor R."/>
            <person name="Lu Y."/>
            <person name="Bowser T.A."/>
            <person name="Graham I.A."/>
            <person name="Ye K."/>
        </authorList>
    </citation>
    <scope>NUCLEOTIDE SEQUENCE [LARGE SCALE GENOMIC DNA]</scope>
    <source>
        <strain evidence="3">cv. HN1</strain>
        <tissue evidence="2">Leaves</tissue>
    </source>
</reference>
<evidence type="ECO:0008006" key="4">
    <source>
        <dbReference type="Google" id="ProtNLM"/>
    </source>
</evidence>
<feature type="chain" id="PRO_5021231625" description="Phytosulfokine-beta" evidence="1">
    <location>
        <begin position="31"/>
        <end position="68"/>
    </location>
</feature>
<evidence type="ECO:0000313" key="2">
    <source>
        <dbReference type="EMBL" id="RZC63047.1"/>
    </source>
</evidence>
<proteinExistence type="predicted"/>
<protein>
    <recommendedName>
        <fullName evidence="4">Phytosulfokine-beta</fullName>
    </recommendedName>
</protein>
<dbReference type="Gramene" id="RZC63047">
    <property type="protein sequence ID" value="RZC63047"/>
    <property type="gene ID" value="C5167_024800"/>
</dbReference>
<organism evidence="2 3">
    <name type="scientific">Papaver somniferum</name>
    <name type="common">Opium poppy</name>
    <dbReference type="NCBI Taxonomy" id="3469"/>
    <lineage>
        <taxon>Eukaryota</taxon>
        <taxon>Viridiplantae</taxon>
        <taxon>Streptophyta</taxon>
        <taxon>Embryophyta</taxon>
        <taxon>Tracheophyta</taxon>
        <taxon>Spermatophyta</taxon>
        <taxon>Magnoliopsida</taxon>
        <taxon>Ranunculales</taxon>
        <taxon>Papaveraceae</taxon>
        <taxon>Papaveroideae</taxon>
        <taxon>Papaver</taxon>
    </lineage>
</organism>
<feature type="signal peptide" evidence="1">
    <location>
        <begin position="1"/>
        <end position="30"/>
    </location>
</feature>
<dbReference type="AlphaFoldDB" id="A0A4Y7JQP8"/>
<dbReference type="Proteomes" id="UP000316621">
    <property type="component" value="Chromosome 5"/>
</dbReference>
<keyword evidence="1" id="KW-0732">Signal</keyword>
<dbReference type="EMBL" id="CM010719">
    <property type="protein sequence ID" value="RZC63047.1"/>
    <property type="molecule type" value="Genomic_DNA"/>
</dbReference>
<evidence type="ECO:0000313" key="3">
    <source>
        <dbReference type="Proteomes" id="UP000316621"/>
    </source>
</evidence>
<sequence length="68" mass="7674">MAKISILLLLLTSFLLFALIFINDDTFVSAEDDNGSHESDLGRRCQRDSFYQLKNENGLNVEPSEGHN</sequence>
<evidence type="ECO:0000256" key="1">
    <source>
        <dbReference type="SAM" id="SignalP"/>
    </source>
</evidence>
<accession>A0A4Y7JQP8</accession>
<name>A0A4Y7JQP8_PAPSO</name>
<keyword evidence="3" id="KW-1185">Reference proteome</keyword>